<evidence type="ECO:0000259" key="1">
    <source>
        <dbReference type="PROSITE" id="PS50943"/>
    </source>
</evidence>
<dbReference type="Gene3D" id="1.10.260.40">
    <property type="entry name" value="lambda repressor-like DNA-binding domains"/>
    <property type="match status" value="1"/>
</dbReference>
<feature type="domain" description="HTH cro/C1-type" evidence="1">
    <location>
        <begin position="80"/>
        <end position="132"/>
    </location>
</feature>
<dbReference type="KEGG" id="eaj:Q3M24_05390"/>
<accession>A0AAU8LY39</accession>
<dbReference type="AlphaFoldDB" id="A0AAU8LY39"/>
<dbReference type="PANTHER" id="PTHR40455:SF1">
    <property type="entry name" value="ANTITOXIN HIGA"/>
    <property type="match status" value="1"/>
</dbReference>
<dbReference type="PROSITE" id="PS50943">
    <property type="entry name" value="HTH_CROC1"/>
    <property type="match status" value="1"/>
</dbReference>
<dbReference type="PANTHER" id="PTHR40455">
    <property type="entry name" value="ANTITOXIN HIGA"/>
    <property type="match status" value="1"/>
</dbReference>
<dbReference type="SMART" id="SM00530">
    <property type="entry name" value="HTH_XRE"/>
    <property type="match status" value="1"/>
</dbReference>
<dbReference type="GO" id="GO:0001046">
    <property type="term" value="F:core promoter sequence-specific DNA binding"/>
    <property type="evidence" value="ECO:0007669"/>
    <property type="project" value="TreeGrafter"/>
</dbReference>
<name>A0AAU8LY39_9BACT</name>
<dbReference type="InterPro" id="IPR001387">
    <property type="entry name" value="Cro/C1-type_HTH"/>
</dbReference>
<dbReference type="GO" id="GO:0006355">
    <property type="term" value="P:regulation of DNA-templated transcription"/>
    <property type="evidence" value="ECO:0007669"/>
    <property type="project" value="InterPro"/>
</dbReference>
<dbReference type="InterPro" id="IPR039060">
    <property type="entry name" value="Antitox_HigA"/>
</dbReference>
<evidence type="ECO:0000313" key="2">
    <source>
        <dbReference type="EMBL" id="XCN74184.1"/>
    </source>
</evidence>
<reference evidence="2" key="1">
    <citation type="journal article" date="2024" name="Syst. Appl. Microbiol.">
        <title>First single-strain enrichments of Electrothrix cable bacteria, description of E. aestuarii sp. nov. and E. rattekaaiensis sp. nov., and proposal of a cable bacteria taxonomy following the rules of the SeqCode.</title>
        <authorList>
            <person name="Plum-Jensen L.E."/>
            <person name="Schramm A."/>
            <person name="Marshall I.P.G."/>
        </authorList>
    </citation>
    <scope>NUCLEOTIDE SEQUENCE</scope>
    <source>
        <strain evidence="2">Rat1</strain>
    </source>
</reference>
<proteinExistence type="predicted"/>
<gene>
    <name evidence="2" type="ORF">Q3M24_05390</name>
</gene>
<organism evidence="2">
    <name type="scientific">Candidatus Electrothrix aestuarii</name>
    <dbReference type="NCBI Taxonomy" id="3062594"/>
    <lineage>
        <taxon>Bacteria</taxon>
        <taxon>Pseudomonadati</taxon>
        <taxon>Thermodesulfobacteriota</taxon>
        <taxon>Desulfobulbia</taxon>
        <taxon>Desulfobulbales</taxon>
        <taxon>Desulfobulbaceae</taxon>
        <taxon>Candidatus Electrothrix</taxon>
    </lineage>
</organism>
<sequence>MEPQLENIAHVWPSIKNIFSVPHSEAEYENLVSLLDSLIDEIGENENHPLSSLMESIGNLVETYEANNFPEQYGTPVDALRYLMGEHGLKQSDLPEIGSQGVVSEVLKGKRNLNIRQITKLSARFNVSPLVFIQGQ</sequence>
<dbReference type="EMBL" id="CP159373">
    <property type="protein sequence ID" value="XCN74184.1"/>
    <property type="molecule type" value="Genomic_DNA"/>
</dbReference>
<dbReference type="CDD" id="cd00093">
    <property type="entry name" value="HTH_XRE"/>
    <property type="match status" value="1"/>
</dbReference>
<dbReference type="InterPro" id="IPR010982">
    <property type="entry name" value="Lambda_DNA-bd_dom_sf"/>
</dbReference>
<reference evidence="2" key="2">
    <citation type="submission" date="2024-06" db="EMBL/GenBank/DDBJ databases">
        <authorList>
            <person name="Plum-Jensen L.E."/>
            <person name="Schramm A."/>
            <person name="Marshall I.P.G."/>
        </authorList>
    </citation>
    <scope>NUCLEOTIDE SEQUENCE</scope>
    <source>
        <strain evidence="2">Rat1</strain>
    </source>
</reference>
<protein>
    <submittedName>
        <fullName evidence="2">Transcriptional regulator</fullName>
    </submittedName>
</protein>
<dbReference type="SUPFAM" id="SSF47413">
    <property type="entry name" value="lambda repressor-like DNA-binding domains"/>
    <property type="match status" value="1"/>
</dbReference>